<evidence type="ECO:0000313" key="4">
    <source>
        <dbReference type="Proteomes" id="UP000054783"/>
    </source>
</evidence>
<organism evidence="3 4">
    <name type="scientific">Trichinella patagoniensis</name>
    <dbReference type="NCBI Taxonomy" id="990121"/>
    <lineage>
        <taxon>Eukaryota</taxon>
        <taxon>Metazoa</taxon>
        <taxon>Ecdysozoa</taxon>
        <taxon>Nematoda</taxon>
        <taxon>Enoplea</taxon>
        <taxon>Dorylaimia</taxon>
        <taxon>Trichinellida</taxon>
        <taxon>Trichinellidae</taxon>
        <taxon>Trichinella</taxon>
    </lineage>
</organism>
<feature type="compositionally biased region" description="Basic and acidic residues" evidence="1">
    <location>
        <begin position="37"/>
        <end position="55"/>
    </location>
</feature>
<sequence>MCISKSKEDYGSALRVVSVLLLLVCKVFCDVSSMESVKTEEGEAKSAEASRDGRAGKLTSPHRPSSLSDECANNPVGMTNEPTREKVSYRPNDVCQLNSAENGQTVNPDKAGCR</sequence>
<feature type="compositionally biased region" description="Polar residues" evidence="1">
    <location>
        <begin position="95"/>
        <end position="107"/>
    </location>
</feature>
<feature type="region of interest" description="Disordered" evidence="1">
    <location>
        <begin position="34"/>
        <end position="114"/>
    </location>
</feature>
<dbReference type="EMBL" id="JYDQ01000040">
    <property type="protein sequence ID" value="KRY19054.1"/>
    <property type="molecule type" value="Genomic_DNA"/>
</dbReference>
<dbReference type="Proteomes" id="UP000054783">
    <property type="component" value="Unassembled WGS sequence"/>
</dbReference>
<reference evidence="3 4" key="1">
    <citation type="submission" date="2015-01" db="EMBL/GenBank/DDBJ databases">
        <title>Evolution of Trichinella species and genotypes.</title>
        <authorList>
            <person name="Korhonen P.K."/>
            <person name="Edoardo P."/>
            <person name="Giuseppe L.R."/>
            <person name="Gasser R.B."/>
        </authorList>
    </citation>
    <scope>NUCLEOTIDE SEQUENCE [LARGE SCALE GENOMIC DNA]</scope>
    <source>
        <strain evidence="3">ISS2496</strain>
    </source>
</reference>
<accession>A0A0V1A3J7</accession>
<comment type="caution">
    <text evidence="3">The sequence shown here is derived from an EMBL/GenBank/DDBJ whole genome shotgun (WGS) entry which is preliminary data.</text>
</comment>
<feature type="chain" id="PRO_5006874298" evidence="2">
    <location>
        <begin position="30"/>
        <end position="114"/>
    </location>
</feature>
<evidence type="ECO:0000256" key="2">
    <source>
        <dbReference type="SAM" id="SignalP"/>
    </source>
</evidence>
<dbReference type="OrthoDB" id="5934048at2759"/>
<evidence type="ECO:0000313" key="3">
    <source>
        <dbReference type="EMBL" id="KRY19054.1"/>
    </source>
</evidence>
<gene>
    <name evidence="3" type="ORF">T12_16451</name>
</gene>
<feature type="signal peptide" evidence="2">
    <location>
        <begin position="1"/>
        <end position="29"/>
    </location>
</feature>
<proteinExistence type="predicted"/>
<evidence type="ECO:0000256" key="1">
    <source>
        <dbReference type="SAM" id="MobiDB-lite"/>
    </source>
</evidence>
<keyword evidence="2" id="KW-0732">Signal</keyword>
<dbReference type="AlphaFoldDB" id="A0A0V1A3J7"/>
<protein>
    <submittedName>
        <fullName evidence="3">Uncharacterized protein</fullName>
    </submittedName>
</protein>
<keyword evidence="4" id="KW-1185">Reference proteome</keyword>
<name>A0A0V1A3J7_9BILA</name>